<feature type="compositionally biased region" description="Low complexity" evidence="1">
    <location>
        <begin position="34"/>
        <end position="58"/>
    </location>
</feature>
<organism evidence="2 3">
    <name type="scientific">Cellulomonas oligotrophica</name>
    <dbReference type="NCBI Taxonomy" id="931536"/>
    <lineage>
        <taxon>Bacteria</taxon>
        <taxon>Bacillati</taxon>
        <taxon>Actinomycetota</taxon>
        <taxon>Actinomycetes</taxon>
        <taxon>Micrococcales</taxon>
        <taxon>Cellulomonadaceae</taxon>
        <taxon>Cellulomonas</taxon>
    </lineage>
</organism>
<evidence type="ECO:0000313" key="2">
    <source>
        <dbReference type="EMBL" id="GIG32889.1"/>
    </source>
</evidence>
<dbReference type="EMBL" id="BONN01000005">
    <property type="protein sequence ID" value="GIG32889.1"/>
    <property type="molecule type" value="Genomic_DNA"/>
</dbReference>
<accession>A0ABQ4DAZ7</accession>
<proteinExistence type="predicted"/>
<sequence length="76" mass="7367">MPPGTGGDETGTTWPPTTATTEGLVEGEVMTSTVGRAADRPAVAAGRPAGAGRAARAGQGLVQPTDGAVGAVPVPW</sequence>
<evidence type="ECO:0000256" key="1">
    <source>
        <dbReference type="SAM" id="MobiDB-lite"/>
    </source>
</evidence>
<evidence type="ECO:0000313" key="3">
    <source>
        <dbReference type="Proteomes" id="UP000618382"/>
    </source>
</evidence>
<comment type="caution">
    <text evidence="2">The sequence shown here is derived from an EMBL/GenBank/DDBJ whole genome shotgun (WGS) entry which is preliminary data.</text>
</comment>
<protein>
    <submittedName>
        <fullName evidence="2">Uncharacterized protein</fullName>
    </submittedName>
</protein>
<feature type="region of interest" description="Disordered" evidence="1">
    <location>
        <begin position="1"/>
        <end position="76"/>
    </location>
</feature>
<name>A0ABQ4DAZ7_9CELL</name>
<gene>
    <name evidence="2" type="ORF">Col01nite_20480</name>
</gene>
<feature type="compositionally biased region" description="Low complexity" evidence="1">
    <location>
        <begin position="10"/>
        <end position="23"/>
    </location>
</feature>
<reference evidence="2 3" key="1">
    <citation type="submission" date="2021-01" db="EMBL/GenBank/DDBJ databases">
        <title>Whole genome shotgun sequence of Cellulomonas oligotrophica NBRC 109435.</title>
        <authorList>
            <person name="Komaki H."/>
            <person name="Tamura T."/>
        </authorList>
    </citation>
    <scope>NUCLEOTIDE SEQUENCE [LARGE SCALE GENOMIC DNA]</scope>
    <source>
        <strain evidence="2 3">NBRC 109435</strain>
    </source>
</reference>
<keyword evidence="3" id="KW-1185">Reference proteome</keyword>
<dbReference type="Proteomes" id="UP000618382">
    <property type="component" value="Unassembled WGS sequence"/>
</dbReference>